<dbReference type="SUPFAM" id="SSF52540">
    <property type="entry name" value="P-loop containing nucleoside triphosphate hydrolases"/>
    <property type="match status" value="1"/>
</dbReference>
<organism evidence="6 7">
    <name type="scientific">Algoriphagus yeomjeoni</name>
    <dbReference type="NCBI Taxonomy" id="291403"/>
    <lineage>
        <taxon>Bacteria</taxon>
        <taxon>Pseudomonadati</taxon>
        <taxon>Bacteroidota</taxon>
        <taxon>Cytophagia</taxon>
        <taxon>Cytophagales</taxon>
        <taxon>Cyclobacteriaceae</taxon>
        <taxon>Algoriphagus</taxon>
    </lineage>
</organism>
<dbReference type="RefSeq" id="WP_245947094.1">
    <property type="nucleotide sequence ID" value="NZ_QLLK01000013.1"/>
</dbReference>
<dbReference type="GO" id="GO:0140359">
    <property type="term" value="F:ABC-type transporter activity"/>
    <property type="evidence" value="ECO:0007669"/>
    <property type="project" value="InterPro"/>
</dbReference>
<dbReference type="PANTHER" id="PTHR46743:SF2">
    <property type="entry name" value="TEICHOIC ACIDS EXPORT ATP-BINDING PROTEIN TAGH"/>
    <property type="match status" value="1"/>
</dbReference>
<keyword evidence="7" id="KW-1185">Reference proteome</keyword>
<sequence length="416" mass="46340">MSSVIQVNNLSKRYRLGLKEKEAETLISQIGSAILSPFQNFKKLRELSRFGEENESVFWALKDIDFEVNEGEVLGIIGKNGAGKSTLLKILSQITEPTSGKIEIRGRVASLLEVGTGFHPELSGRDNIYMNGTILGMTRKEIDKKLDEIIDFSGIEKFIDTPVKFYSSGMKVRLGFSVAAHLDPEILIIDEVLAVGDFEFQAKCLGKMEEVSKHGRTVLFVSHNLGAVSSLCTRAILLENGKVSEVGDVNKVLNVYQKKVEKYTSISFLTFNGTAQNSLIFSSVHLNDKDPFQSFILVSPDDVLKIEIKSKTNVADNIKVTIALFKDGVRIFSVFDQSNRKFEAGRFLSEFEIPSNFLRPGVYTVGLGGDYQSGEWMWCDQAFSFEVLEVYSKNIDKPAVGLINAKQLIKTSRVTE</sequence>
<dbReference type="PROSITE" id="PS50893">
    <property type="entry name" value="ABC_TRANSPORTER_2"/>
    <property type="match status" value="1"/>
</dbReference>
<reference evidence="6 7" key="1">
    <citation type="submission" date="2018-06" db="EMBL/GenBank/DDBJ databases">
        <title>Genomic Encyclopedia of Archaeal and Bacterial Type Strains, Phase II (KMG-II): from individual species to whole genera.</title>
        <authorList>
            <person name="Goeker M."/>
        </authorList>
    </citation>
    <scope>NUCLEOTIDE SEQUENCE [LARGE SCALE GENOMIC DNA]</scope>
    <source>
        <strain evidence="6 7">DSM 23446</strain>
    </source>
</reference>
<gene>
    <name evidence="6" type="ORF">LV83_03666</name>
</gene>
<dbReference type="InterPro" id="IPR017871">
    <property type="entry name" value="ABC_transporter-like_CS"/>
</dbReference>
<evidence type="ECO:0000256" key="1">
    <source>
        <dbReference type="ARBA" id="ARBA00005417"/>
    </source>
</evidence>
<accession>A0A327P6N0</accession>
<dbReference type="Proteomes" id="UP000249610">
    <property type="component" value="Unassembled WGS sequence"/>
</dbReference>
<evidence type="ECO:0000259" key="5">
    <source>
        <dbReference type="PROSITE" id="PS50893"/>
    </source>
</evidence>
<comment type="caution">
    <text evidence="6">The sequence shown here is derived from an EMBL/GenBank/DDBJ whole genome shotgun (WGS) entry which is preliminary data.</text>
</comment>
<proteinExistence type="inferred from homology"/>
<feature type="domain" description="ABC transporter" evidence="5">
    <location>
        <begin position="42"/>
        <end position="265"/>
    </location>
</feature>
<comment type="similarity">
    <text evidence="1">Belongs to the ABC transporter superfamily.</text>
</comment>
<dbReference type="PROSITE" id="PS00211">
    <property type="entry name" value="ABC_TRANSPORTER_1"/>
    <property type="match status" value="1"/>
</dbReference>
<keyword evidence="4 6" id="KW-0067">ATP-binding</keyword>
<dbReference type="InterPro" id="IPR003439">
    <property type="entry name" value="ABC_transporter-like_ATP-bd"/>
</dbReference>
<protein>
    <submittedName>
        <fullName evidence="6">Lipopolysaccharide transport system ATP-binding protein</fullName>
    </submittedName>
</protein>
<evidence type="ECO:0000256" key="2">
    <source>
        <dbReference type="ARBA" id="ARBA00022448"/>
    </source>
</evidence>
<keyword evidence="2" id="KW-0813">Transport</keyword>
<dbReference type="EMBL" id="QLLK01000013">
    <property type="protein sequence ID" value="RAI85586.1"/>
    <property type="molecule type" value="Genomic_DNA"/>
</dbReference>
<dbReference type="AlphaFoldDB" id="A0A327P6N0"/>
<evidence type="ECO:0000256" key="3">
    <source>
        <dbReference type="ARBA" id="ARBA00022741"/>
    </source>
</evidence>
<dbReference type="InterPro" id="IPR027417">
    <property type="entry name" value="P-loop_NTPase"/>
</dbReference>
<name>A0A327P6N0_9BACT</name>
<dbReference type="PANTHER" id="PTHR46743">
    <property type="entry name" value="TEICHOIC ACIDS EXPORT ATP-BINDING PROTEIN TAGH"/>
    <property type="match status" value="1"/>
</dbReference>
<dbReference type="InterPro" id="IPR003593">
    <property type="entry name" value="AAA+_ATPase"/>
</dbReference>
<dbReference type="GO" id="GO:0016887">
    <property type="term" value="F:ATP hydrolysis activity"/>
    <property type="evidence" value="ECO:0007669"/>
    <property type="project" value="InterPro"/>
</dbReference>
<keyword evidence="3" id="KW-0547">Nucleotide-binding</keyword>
<dbReference type="GO" id="GO:0016020">
    <property type="term" value="C:membrane"/>
    <property type="evidence" value="ECO:0007669"/>
    <property type="project" value="InterPro"/>
</dbReference>
<evidence type="ECO:0000256" key="4">
    <source>
        <dbReference type="ARBA" id="ARBA00022840"/>
    </source>
</evidence>
<dbReference type="SMART" id="SM00382">
    <property type="entry name" value="AAA"/>
    <property type="match status" value="1"/>
</dbReference>
<dbReference type="InterPro" id="IPR050683">
    <property type="entry name" value="Bact_Polysacc_Export_ATP-bd"/>
</dbReference>
<evidence type="ECO:0000313" key="7">
    <source>
        <dbReference type="Proteomes" id="UP000249610"/>
    </source>
</evidence>
<dbReference type="CDD" id="cd03220">
    <property type="entry name" value="ABC_KpsT_Wzt"/>
    <property type="match status" value="1"/>
</dbReference>
<dbReference type="InterPro" id="IPR015860">
    <property type="entry name" value="ABC_transpr_TagH-like"/>
</dbReference>
<dbReference type="Gene3D" id="3.40.50.300">
    <property type="entry name" value="P-loop containing nucleotide triphosphate hydrolases"/>
    <property type="match status" value="1"/>
</dbReference>
<dbReference type="Pfam" id="PF00005">
    <property type="entry name" value="ABC_tran"/>
    <property type="match status" value="1"/>
</dbReference>
<evidence type="ECO:0000313" key="6">
    <source>
        <dbReference type="EMBL" id="RAI85586.1"/>
    </source>
</evidence>
<dbReference type="GO" id="GO:0005524">
    <property type="term" value="F:ATP binding"/>
    <property type="evidence" value="ECO:0007669"/>
    <property type="project" value="UniProtKB-KW"/>
</dbReference>